<gene>
    <name evidence="2" type="ORF">C7I55_16540</name>
</gene>
<dbReference type="Gene3D" id="1.10.3990.20">
    <property type="entry name" value="protein bp1543"/>
    <property type="match status" value="1"/>
</dbReference>
<dbReference type="InterPro" id="IPR027373">
    <property type="entry name" value="RHH_dom"/>
</dbReference>
<dbReference type="InterPro" id="IPR038268">
    <property type="entry name" value="RHH_sf"/>
</dbReference>
<comment type="caution">
    <text evidence="2">The sequence shown here is derived from an EMBL/GenBank/DDBJ whole genome shotgun (WGS) entry which is preliminary data.</text>
</comment>
<dbReference type="EMBL" id="PXYI01000005">
    <property type="protein sequence ID" value="PSJ38925.1"/>
    <property type="molecule type" value="Genomic_DNA"/>
</dbReference>
<dbReference type="RefSeq" id="WP_106514119.1">
    <property type="nucleotide sequence ID" value="NZ_PXYI01000005.1"/>
</dbReference>
<dbReference type="Pfam" id="PF13467">
    <property type="entry name" value="RHH_4"/>
    <property type="match status" value="1"/>
</dbReference>
<sequence>MSGPVKRSMMIAGHATSISLEPVFWDALRDAADAEAIPLNALVARIDAERIEADVPSNLASAIRVWLFERARATPFP</sequence>
<feature type="domain" description="Ribbon-helix-helix" evidence="1">
    <location>
        <begin position="4"/>
        <end position="69"/>
    </location>
</feature>
<dbReference type="OrthoDB" id="7477016at2"/>
<dbReference type="GO" id="GO:0016740">
    <property type="term" value="F:transferase activity"/>
    <property type="evidence" value="ECO:0007669"/>
    <property type="project" value="UniProtKB-KW"/>
</dbReference>
<keyword evidence="3" id="KW-1185">Reference proteome</keyword>
<evidence type="ECO:0000313" key="3">
    <source>
        <dbReference type="Proteomes" id="UP000241167"/>
    </source>
</evidence>
<proteinExistence type="predicted"/>
<evidence type="ECO:0000259" key="1">
    <source>
        <dbReference type="Pfam" id="PF13467"/>
    </source>
</evidence>
<accession>A0A2P7QLU4</accession>
<organism evidence="2 3">
    <name type="scientific">Allosphingosinicella deserti</name>
    <dbReference type="NCBI Taxonomy" id="2116704"/>
    <lineage>
        <taxon>Bacteria</taxon>
        <taxon>Pseudomonadati</taxon>
        <taxon>Pseudomonadota</taxon>
        <taxon>Alphaproteobacteria</taxon>
        <taxon>Sphingomonadales</taxon>
        <taxon>Sphingomonadaceae</taxon>
        <taxon>Allosphingosinicella</taxon>
    </lineage>
</organism>
<dbReference type="AlphaFoldDB" id="A0A2P7QLU4"/>
<dbReference type="Proteomes" id="UP000241167">
    <property type="component" value="Unassembled WGS sequence"/>
</dbReference>
<keyword evidence="2" id="KW-0808">Transferase</keyword>
<name>A0A2P7QLU4_9SPHN</name>
<reference evidence="2 3" key="1">
    <citation type="submission" date="2018-03" db="EMBL/GenBank/DDBJ databases">
        <title>The draft genome of Sphingosinicella sp. GL-C-18.</title>
        <authorList>
            <person name="Liu L."/>
            <person name="Li L."/>
            <person name="Liang L."/>
            <person name="Zhang X."/>
            <person name="Wang T."/>
        </authorList>
    </citation>
    <scope>NUCLEOTIDE SEQUENCE [LARGE SCALE GENOMIC DNA]</scope>
    <source>
        <strain evidence="2 3">GL-C-18</strain>
    </source>
</reference>
<evidence type="ECO:0000313" key="2">
    <source>
        <dbReference type="EMBL" id="PSJ38925.1"/>
    </source>
</evidence>
<protein>
    <submittedName>
        <fullName evidence="2">Aryl-sulfate sulfotransferase</fullName>
    </submittedName>
</protein>